<dbReference type="Proteomes" id="UP000242222">
    <property type="component" value="Unassembled WGS sequence"/>
</dbReference>
<evidence type="ECO:0000313" key="10">
    <source>
        <dbReference type="Proteomes" id="UP000242222"/>
    </source>
</evidence>
<feature type="transmembrane region" description="Helical" evidence="8">
    <location>
        <begin position="208"/>
        <end position="225"/>
    </location>
</feature>
<dbReference type="STRING" id="1367852.SAMN05216516_107111"/>
<dbReference type="OrthoDB" id="8827178at2"/>
<evidence type="ECO:0000256" key="6">
    <source>
        <dbReference type="ARBA" id="ARBA00022989"/>
    </source>
</evidence>
<dbReference type="AlphaFoldDB" id="A0A1I4YZG4"/>
<name>A0A1I4YZG4_9GAMM</name>
<evidence type="ECO:0000256" key="3">
    <source>
        <dbReference type="ARBA" id="ARBA00022475"/>
    </source>
</evidence>
<protein>
    <submittedName>
        <fullName evidence="9">Intracellular growth attenuator protein IgaA</fullName>
    </submittedName>
</protein>
<evidence type="ECO:0000256" key="1">
    <source>
        <dbReference type="ARBA" id="ARBA00004429"/>
    </source>
</evidence>
<organism evidence="9 10">
    <name type="scientific">Izhakiella capsodis</name>
    <dbReference type="NCBI Taxonomy" id="1367852"/>
    <lineage>
        <taxon>Bacteria</taxon>
        <taxon>Pseudomonadati</taxon>
        <taxon>Pseudomonadota</taxon>
        <taxon>Gammaproteobacteria</taxon>
        <taxon>Enterobacterales</taxon>
        <taxon>Erwiniaceae</taxon>
        <taxon>Izhakiella</taxon>
    </lineage>
</organism>
<dbReference type="EMBL" id="FOVC01000007">
    <property type="protein sequence ID" value="SFN43337.1"/>
    <property type="molecule type" value="Genomic_DNA"/>
</dbReference>
<dbReference type="Pfam" id="PF07095">
    <property type="entry name" value="IgaA"/>
    <property type="match status" value="1"/>
</dbReference>
<evidence type="ECO:0000256" key="5">
    <source>
        <dbReference type="ARBA" id="ARBA00022692"/>
    </source>
</evidence>
<dbReference type="GO" id="GO:0005886">
    <property type="term" value="C:plasma membrane"/>
    <property type="evidence" value="ECO:0007669"/>
    <property type="project" value="UniProtKB-SubCell"/>
</dbReference>
<proteinExistence type="inferred from homology"/>
<evidence type="ECO:0000256" key="8">
    <source>
        <dbReference type="SAM" id="Phobius"/>
    </source>
</evidence>
<gene>
    <name evidence="9" type="ORF">SAMN05216516_107111</name>
</gene>
<keyword evidence="5 8" id="KW-0812">Transmembrane</keyword>
<evidence type="ECO:0000256" key="2">
    <source>
        <dbReference type="ARBA" id="ARBA00009494"/>
    </source>
</evidence>
<evidence type="ECO:0000313" key="9">
    <source>
        <dbReference type="EMBL" id="SFN43337.1"/>
    </source>
</evidence>
<comment type="subcellular location">
    <subcellularLocation>
        <location evidence="1">Cell inner membrane</location>
        <topology evidence="1">Multi-pass membrane protein</topology>
    </subcellularLocation>
</comment>
<reference evidence="10" key="1">
    <citation type="submission" date="2016-10" db="EMBL/GenBank/DDBJ databases">
        <authorList>
            <person name="Varghese N."/>
            <person name="Submissions S."/>
        </authorList>
    </citation>
    <scope>NUCLEOTIDE SEQUENCE [LARGE SCALE GENOMIC DNA]</scope>
    <source>
        <strain evidence="10">N6PO6</strain>
    </source>
</reference>
<keyword evidence="10" id="KW-1185">Reference proteome</keyword>
<feature type="transmembrane region" description="Helical" evidence="8">
    <location>
        <begin position="652"/>
        <end position="677"/>
    </location>
</feature>
<evidence type="ECO:0000256" key="4">
    <source>
        <dbReference type="ARBA" id="ARBA00022519"/>
    </source>
</evidence>
<keyword evidence="4" id="KW-0997">Cell inner membrane</keyword>
<keyword evidence="7 8" id="KW-0472">Membrane</keyword>
<comment type="similarity">
    <text evidence="2">Belongs to the IgaA family.</text>
</comment>
<keyword evidence="6 8" id="KW-1133">Transmembrane helix</keyword>
<dbReference type="InterPro" id="IPR010771">
    <property type="entry name" value="IgaA"/>
</dbReference>
<sequence>MNTIAFIVLLVLIGSLLVASYFWFKARYQPKHRPSRLFPQPSHRQLTFDEQQAIQRYIDSLEKYRHDSIFPSGYSRSIEDKLTLTSQNHNVYPLTRAITRYGLSTDTPEKWRYYLDEVEVHLPPQWEQYIADENYVELVDTYPVPLIILLNGHTLTNDNNATQPPSLPPSGRNASIRQEEFENIELIRIRKETLPEHVLSRSDGTREAFALCSALLLFFISLISPLLFMPWLIAAGVVIIAVSAWFYYRSSGEKSLRDIHCLRGRLKRWGLFSEAYQNQMSNLSLGSVDLIYPPHWQPYVANDLGQTTDVEIYLNRHVVRQGDFLSLHDEVRNFPVQRWRKNVVLATGSLMVLILLITLAPLSMPLKLSLAWAKDTESIQVNSVAQLENTALHVGDLLHISGYGMCSIPRAYQGNRHYAFMPFDCSSIYWNTAAPLALPQSDIIDKANALLNSINQQLHPQTPADPKLNPQLASAIQKSGMILLDNFSNIVLKTQALCSQPQDCVRLKNALVNLGNAKDWRFLVRQADSGALNGINVLLRPVSAEALENMVKTATDSFFYRETRRAVDALNSPPPGGFFIISDEGYPLVSQPAPAVHLFDYNASEQWPELQRLAGMLLHTPFSATGVITSISVDANGTQHIALHNEPDSIMLWRYLSTSLLLGILLLTLLINSLLALHRIQRNRVRMQKIQQYYESCMNSRRASRSP</sequence>
<feature type="transmembrane region" description="Helical" evidence="8">
    <location>
        <begin position="342"/>
        <end position="364"/>
    </location>
</feature>
<dbReference type="RefSeq" id="WP_092878227.1">
    <property type="nucleotide sequence ID" value="NZ_FOVC01000007.1"/>
</dbReference>
<keyword evidence="3" id="KW-1003">Cell membrane</keyword>
<feature type="transmembrane region" description="Helical" evidence="8">
    <location>
        <begin position="231"/>
        <end position="248"/>
    </location>
</feature>
<feature type="transmembrane region" description="Helical" evidence="8">
    <location>
        <begin position="6"/>
        <end position="24"/>
    </location>
</feature>
<accession>A0A1I4YZG4</accession>
<evidence type="ECO:0000256" key="7">
    <source>
        <dbReference type="ARBA" id="ARBA00023136"/>
    </source>
</evidence>